<dbReference type="AlphaFoldDB" id="A0AAJ1EIY6"/>
<dbReference type="Proteomes" id="UP001197609">
    <property type="component" value="Unassembled WGS sequence"/>
</dbReference>
<comment type="caution">
    <text evidence="1">The sequence shown here is derived from an EMBL/GenBank/DDBJ whole genome shotgun (WGS) entry which is preliminary data.</text>
</comment>
<name>A0AAJ1EIY6_9BACT</name>
<protein>
    <submittedName>
        <fullName evidence="1">Uncharacterized protein</fullName>
    </submittedName>
</protein>
<evidence type="ECO:0000313" key="2">
    <source>
        <dbReference type="Proteomes" id="UP001197609"/>
    </source>
</evidence>
<gene>
    <name evidence="1" type="ORF">K8G79_04215</name>
</gene>
<organism evidence="1 2">
    <name type="scientific">Candidatus Methylomirabilis tolerans</name>
    <dbReference type="NCBI Taxonomy" id="3123416"/>
    <lineage>
        <taxon>Bacteria</taxon>
        <taxon>Candidatus Methylomirabilota</taxon>
        <taxon>Candidatus Methylomirabilia</taxon>
        <taxon>Candidatus Methylomirabilales</taxon>
        <taxon>Candidatus Methylomirabilaceae</taxon>
        <taxon>Candidatus Methylomirabilis</taxon>
    </lineage>
</organism>
<reference evidence="1 2" key="1">
    <citation type="journal article" date="2021" name="bioRxiv">
        <title>Unraveling nitrogen, sulfur and carbon metabolic pathways and microbial community transcriptional responses to substrate deprivation and toxicity stresses in a bioreactor mimicking anoxic brackish coastal sediment conditions.</title>
        <authorList>
            <person name="Martins P.D."/>
            <person name="Echeveste M.J."/>
            <person name="Arshad A."/>
            <person name="Kurth J."/>
            <person name="Ouboter H."/>
            <person name="Jetten M.S.M."/>
            <person name="Welte C.U."/>
        </authorList>
    </citation>
    <scope>NUCLEOTIDE SEQUENCE [LARGE SCALE GENOMIC DNA]</scope>
    <source>
        <strain evidence="1">MAG_38</strain>
    </source>
</reference>
<dbReference type="EMBL" id="JAIOIU010000042">
    <property type="protein sequence ID" value="MBZ0159331.1"/>
    <property type="molecule type" value="Genomic_DNA"/>
</dbReference>
<sequence length="134" mass="14751">MRRPRVIWISVVGLLLIAFAGSRILESAEPAHQLLTGQLWQTMSPDAKVAFVWGIGSLVEYERAQVGASSMGTKSFIPFLVKGLKGKSIDEVVRLIDTYYQAHPDQIQRPVLDVIFQAVVLPTLTVETEGGMAK</sequence>
<accession>A0AAJ1EIY6</accession>
<proteinExistence type="predicted"/>
<evidence type="ECO:0000313" key="1">
    <source>
        <dbReference type="EMBL" id="MBZ0159331.1"/>
    </source>
</evidence>